<protein>
    <recommendedName>
        <fullName evidence="3">Replication protein A OB domain-containing protein</fullName>
    </recommendedName>
</protein>
<evidence type="ECO:0008006" key="3">
    <source>
        <dbReference type="Google" id="ProtNLM"/>
    </source>
</evidence>
<dbReference type="AlphaFoldDB" id="A0A453I406"/>
<reference evidence="1" key="3">
    <citation type="journal article" date="2017" name="Nature">
        <title>Genome sequence of the progenitor of the wheat D genome Aegilops tauschii.</title>
        <authorList>
            <person name="Luo M.C."/>
            <person name="Gu Y.Q."/>
            <person name="Puiu D."/>
            <person name="Wang H."/>
            <person name="Twardziok S.O."/>
            <person name="Deal K.R."/>
            <person name="Huo N."/>
            <person name="Zhu T."/>
            <person name="Wang L."/>
            <person name="Wang Y."/>
            <person name="McGuire P.E."/>
            <person name="Liu S."/>
            <person name="Long H."/>
            <person name="Ramasamy R.K."/>
            <person name="Rodriguez J.C."/>
            <person name="Van S.L."/>
            <person name="Yuan L."/>
            <person name="Wang Z."/>
            <person name="Xia Z."/>
            <person name="Xiao L."/>
            <person name="Anderson O.D."/>
            <person name="Ouyang S."/>
            <person name="Liang Y."/>
            <person name="Zimin A.V."/>
            <person name="Pertea G."/>
            <person name="Qi P."/>
            <person name="Bennetzen J.L."/>
            <person name="Dai X."/>
            <person name="Dawson M.W."/>
            <person name="Muller H.G."/>
            <person name="Kugler K."/>
            <person name="Rivarola-Duarte L."/>
            <person name="Spannagl M."/>
            <person name="Mayer K.F.X."/>
            <person name="Lu F.H."/>
            <person name="Bevan M.W."/>
            <person name="Leroy P."/>
            <person name="Li P."/>
            <person name="You F.M."/>
            <person name="Sun Q."/>
            <person name="Liu Z."/>
            <person name="Lyons E."/>
            <person name="Wicker T."/>
            <person name="Salzberg S.L."/>
            <person name="Devos K.M."/>
            <person name="Dvorak J."/>
        </authorList>
    </citation>
    <scope>NUCLEOTIDE SEQUENCE [LARGE SCALE GENOMIC DNA]</scope>
    <source>
        <strain evidence="1">cv. AL8/78</strain>
    </source>
</reference>
<dbReference type="Gene3D" id="2.40.50.140">
    <property type="entry name" value="Nucleic acid-binding proteins"/>
    <property type="match status" value="1"/>
</dbReference>
<reference evidence="2" key="2">
    <citation type="journal article" date="2017" name="Nat. Plants">
        <title>The Aegilops tauschii genome reveals multiple impacts of transposons.</title>
        <authorList>
            <person name="Zhao G."/>
            <person name="Zou C."/>
            <person name="Li K."/>
            <person name="Wang K."/>
            <person name="Li T."/>
            <person name="Gao L."/>
            <person name="Zhang X."/>
            <person name="Wang H."/>
            <person name="Yang Z."/>
            <person name="Liu X."/>
            <person name="Jiang W."/>
            <person name="Mao L."/>
            <person name="Kong X."/>
            <person name="Jiao Y."/>
            <person name="Jia J."/>
        </authorList>
    </citation>
    <scope>NUCLEOTIDE SEQUENCE [LARGE SCALE GENOMIC DNA]</scope>
    <source>
        <strain evidence="2">cv. AL8/78</strain>
    </source>
</reference>
<sequence length="107" mass="12464">MLRYVYSCNYDLQIIDISNFISLISKYADVIRLLTRMKPVETRITKRNPQPSYIHEIEILMPEGVKTRIMLWGKSAYFLTEDVIGSQTVLIITSTMVQRFNGKCIDL</sequence>
<dbReference type="EnsemblPlants" id="AET4Gv20435500.7">
    <property type="protein sequence ID" value="AET4Gv20435500.7"/>
    <property type="gene ID" value="AET4Gv20435500"/>
</dbReference>
<reference evidence="2" key="1">
    <citation type="journal article" date="2014" name="Science">
        <title>Ancient hybridizations among the ancestral genomes of bread wheat.</title>
        <authorList>
            <consortium name="International Wheat Genome Sequencing Consortium,"/>
            <person name="Marcussen T."/>
            <person name="Sandve S.R."/>
            <person name="Heier L."/>
            <person name="Spannagl M."/>
            <person name="Pfeifer M."/>
            <person name="Jakobsen K.S."/>
            <person name="Wulff B.B."/>
            <person name="Steuernagel B."/>
            <person name="Mayer K.F."/>
            <person name="Olsen O.A."/>
        </authorList>
    </citation>
    <scope>NUCLEOTIDE SEQUENCE [LARGE SCALE GENOMIC DNA]</scope>
    <source>
        <strain evidence="2">cv. AL8/78</strain>
    </source>
</reference>
<evidence type="ECO:0000313" key="2">
    <source>
        <dbReference type="Proteomes" id="UP000015105"/>
    </source>
</evidence>
<dbReference type="Proteomes" id="UP000015105">
    <property type="component" value="Chromosome 4D"/>
</dbReference>
<proteinExistence type="predicted"/>
<keyword evidence="2" id="KW-1185">Reference proteome</keyword>
<accession>A0A453I406</accession>
<evidence type="ECO:0000313" key="1">
    <source>
        <dbReference type="EnsemblPlants" id="AET4Gv20435500.7"/>
    </source>
</evidence>
<reference evidence="1" key="5">
    <citation type="journal article" date="2021" name="G3 (Bethesda)">
        <title>Aegilops tauschii genome assembly Aet v5.0 features greater sequence contiguity and improved annotation.</title>
        <authorList>
            <person name="Wang L."/>
            <person name="Zhu T."/>
            <person name="Rodriguez J.C."/>
            <person name="Deal K.R."/>
            <person name="Dubcovsky J."/>
            <person name="McGuire P.E."/>
            <person name="Lux T."/>
            <person name="Spannagl M."/>
            <person name="Mayer K.F.X."/>
            <person name="Baldrich P."/>
            <person name="Meyers B.C."/>
            <person name="Huo N."/>
            <person name="Gu Y.Q."/>
            <person name="Zhou H."/>
            <person name="Devos K.M."/>
            <person name="Bennetzen J.L."/>
            <person name="Unver T."/>
            <person name="Budak H."/>
            <person name="Gulick P.J."/>
            <person name="Galiba G."/>
            <person name="Kalapos B."/>
            <person name="Nelson D.R."/>
            <person name="Li P."/>
            <person name="You F.M."/>
            <person name="Luo M.C."/>
            <person name="Dvorak J."/>
        </authorList>
    </citation>
    <scope>NUCLEOTIDE SEQUENCE [LARGE SCALE GENOMIC DNA]</scope>
    <source>
        <strain evidence="1">cv. AL8/78</strain>
    </source>
</reference>
<reference evidence="1" key="4">
    <citation type="submission" date="2019-03" db="UniProtKB">
        <authorList>
            <consortium name="EnsemblPlants"/>
        </authorList>
    </citation>
    <scope>IDENTIFICATION</scope>
</reference>
<dbReference type="SUPFAM" id="SSF50249">
    <property type="entry name" value="Nucleic acid-binding proteins"/>
    <property type="match status" value="1"/>
</dbReference>
<name>A0A453I406_AEGTS</name>
<organism evidence="1 2">
    <name type="scientific">Aegilops tauschii subsp. strangulata</name>
    <name type="common">Goatgrass</name>
    <dbReference type="NCBI Taxonomy" id="200361"/>
    <lineage>
        <taxon>Eukaryota</taxon>
        <taxon>Viridiplantae</taxon>
        <taxon>Streptophyta</taxon>
        <taxon>Embryophyta</taxon>
        <taxon>Tracheophyta</taxon>
        <taxon>Spermatophyta</taxon>
        <taxon>Magnoliopsida</taxon>
        <taxon>Liliopsida</taxon>
        <taxon>Poales</taxon>
        <taxon>Poaceae</taxon>
        <taxon>BOP clade</taxon>
        <taxon>Pooideae</taxon>
        <taxon>Triticodae</taxon>
        <taxon>Triticeae</taxon>
        <taxon>Triticinae</taxon>
        <taxon>Aegilops</taxon>
    </lineage>
</organism>
<dbReference type="InterPro" id="IPR012340">
    <property type="entry name" value="NA-bd_OB-fold"/>
</dbReference>
<dbReference type="Gramene" id="AET4Gv20435500.7">
    <property type="protein sequence ID" value="AET4Gv20435500.7"/>
    <property type="gene ID" value="AET4Gv20435500"/>
</dbReference>